<evidence type="ECO:0000259" key="1">
    <source>
        <dbReference type="Pfam" id="PF06985"/>
    </source>
</evidence>
<gene>
    <name evidence="2" type="ORF">CDV31_015029</name>
</gene>
<keyword evidence="3" id="KW-1185">Reference proteome</keyword>
<dbReference type="InterPro" id="IPR010730">
    <property type="entry name" value="HET"/>
</dbReference>
<dbReference type="Pfam" id="PF06985">
    <property type="entry name" value="HET"/>
    <property type="match status" value="1"/>
</dbReference>
<evidence type="ECO:0000313" key="3">
    <source>
        <dbReference type="Proteomes" id="UP000288429"/>
    </source>
</evidence>
<proteinExistence type="predicted"/>
<feature type="domain" description="Heterokaryon incompatibility" evidence="1">
    <location>
        <begin position="202"/>
        <end position="350"/>
    </location>
</feature>
<dbReference type="EMBL" id="NIZV01000371">
    <property type="protein sequence ID" value="RSL92718.1"/>
    <property type="molecule type" value="Genomic_DNA"/>
</dbReference>
<reference evidence="2 3" key="1">
    <citation type="submission" date="2017-06" db="EMBL/GenBank/DDBJ databases">
        <title>Cmopartive genomic analysis of Ambrosia Fusariam Clade fungi.</title>
        <authorList>
            <person name="Stajich J.E."/>
            <person name="Carrillo J."/>
            <person name="Kijimoto T."/>
            <person name="Eskalen A."/>
            <person name="O'Donnell K."/>
            <person name="Kasson M."/>
        </authorList>
    </citation>
    <scope>NUCLEOTIDE SEQUENCE [LARGE SCALE GENOMIC DNA]</scope>
    <source>
        <strain evidence="2 3">NRRL 20438</strain>
    </source>
</reference>
<organism evidence="2 3">
    <name type="scientific">Fusarium ambrosium</name>
    <dbReference type="NCBI Taxonomy" id="131363"/>
    <lineage>
        <taxon>Eukaryota</taxon>
        <taxon>Fungi</taxon>
        <taxon>Dikarya</taxon>
        <taxon>Ascomycota</taxon>
        <taxon>Pezizomycotina</taxon>
        <taxon>Sordariomycetes</taxon>
        <taxon>Hypocreomycetidae</taxon>
        <taxon>Hypocreales</taxon>
        <taxon>Nectriaceae</taxon>
        <taxon>Fusarium</taxon>
        <taxon>Fusarium solani species complex</taxon>
    </lineage>
</organism>
<dbReference type="PANTHER" id="PTHR33112:SF16">
    <property type="entry name" value="HETEROKARYON INCOMPATIBILITY DOMAIN-CONTAINING PROTEIN"/>
    <property type="match status" value="1"/>
</dbReference>
<comment type="caution">
    <text evidence="2">The sequence shown here is derived from an EMBL/GenBank/DDBJ whole genome shotgun (WGS) entry which is preliminary data.</text>
</comment>
<sequence length="693" mass="77938">MNFFLRRKRKNTGASSTAVEEHVPGQEGEDEVCQTCFNWTLRVPPPKDNRPDPVLKLDFGAIAASKATGRCRYCHVINQCLEQFEAKFKPGGNNTVSITGAPNKSFFVSWDDEKNGYTSLQVYRFNAYCECAIEELGPARDMENIVGCPELLRMIRKWLQYCEGNHPKCNQIQGTLPRRLIYIGLESEGWKLIQDVDPDTRYAALSHCWGEESSFTTSKATLQDRIKGITQAELPATFQNAVTVAQALGLEYLWIDSLCIIQDDNSDWNHETSRMGGIYERAYVTIAASSSSGDHIDFLNNSPGRSYYAGHDIDAWPFMSTSYIVGRPVHDVRQTKHMDPLTRRAWAFQERLMSRRFLSYSTALTWTCRGGFVCECGLDFKADPLFDGPSYPGLELSCFEKPDMPAFVRLMDQDPPPSFDLHYLWYNEIVQPYSRRELTKHSDRLPALSGVVKRFHEKIPHDNYLAGLWEQDITRGLLWTTTTTTTTNESGGPGGHLPEDGYRAPSWSWASVEGPISFLSPHQKAPNPGIFRTSVIEAQCQPESMDIPYGHVSDGFLRLKGPATLASLTISPTPTVSLHSKEFKSSPIKDNVWLDTPVQKLRLPGDCGTAIGRSHHPKQQQKVKAQVTCVVLHDSFEVANNLSVISRRLLLVLAPSARREDAFERLGIVQLGSPTGKIQGWYGEFKEKELLVI</sequence>
<dbReference type="Proteomes" id="UP000288429">
    <property type="component" value="Unassembled WGS sequence"/>
</dbReference>
<dbReference type="AlphaFoldDB" id="A0A428SSH9"/>
<evidence type="ECO:0000313" key="2">
    <source>
        <dbReference type="EMBL" id="RSL92718.1"/>
    </source>
</evidence>
<dbReference type="PANTHER" id="PTHR33112">
    <property type="entry name" value="DOMAIN PROTEIN, PUTATIVE-RELATED"/>
    <property type="match status" value="1"/>
</dbReference>
<name>A0A428SSH9_9HYPO</name>
<accession>A0A428SSH9</accession>
<protein>
    <recommendedName>
        <fullName evidence="1">Heterokaryon incompatibility domain-containing protein</fullName>
    </recommendedName>
</protein>